<dbReference type="Pfam" id="PF01699">
    <property type="entry name" value="Na_Ca_ex"/>
    <property type="match status" value="1"/>
</dbReference>
<dbReference type="Gene3D" id="1.10.238.10">
    <property type="entry name" value="EF-hand"/>
    <property type="match status" value="1"/>
</dbReference>
<reference evidence="12 13" key="1">
    <citation type="submission" date="2017-03" db="EMBL/GenBank/DDBJ databases">
        <title>WGS assembly of Porphyra umbilicalis.</title>
        <authorList>
            <person name="Brawley S.H."/>
            <person name="Blouin N.A."/>
            <person name="Ficko-Blean E."/>
            <person name="Wheeler G.L."/>
            <person name="Lohr M."/>
            <person name="Goodson H.V."/>
            <person name="Jenkins J.W."/>
            <person name="Blaby-Haas C.E."/>
            <person name="Helliwell K.E."/>
            <person name="Chan C."/>
            <person name="Marriage T."/>
            <person name="Bhattacharya D."/>
            <person name="Klein A.S."/>
            <person name="Badis Y."/>
            <person name="Brodie J."/>
            <person name="Cao Y."/>
            <person name="Collen J."/>
            <person name="Dittami S.M."/>
            <person name="Gachon C.M."/>
            <person name="Green B.R."/>
            <person name="Karpowicz S."/>
            <person name="Kim J.W."/>
            <person name="Kudahl U."/>
            <person name="Lin S."/>
            <person name="Michel G."/>
            <person name="Mittag M."/>
            <person name="Olson B.J."/>
            <person name="Pangilinan J."/>
            <person name="Peng Y."/>
            <person name="Qiu H."/>
            <person name="Shu S."/>
            <person name="Singer J.T."/>
            <person name="Smith A.G."/>
            <person name="Sprecher B.N."/>
            <person name="Wagner V."/>
            <person name="Wang W."/>
            <person name="Wang Z.-Y."/>
            <person name="Yan J."/>
            <person name="Yarish C."/>
            <person name="Zoeuner-Riek S."/>
            <person name="Zhuang Y."/>
            <person name="Zou Y."/>
            <person name="Lindquist E.A."/>
            <person name="Grimwood J."/>
            <person name="Barry K."/>
            <person name="Rokhsar D.S."/>
            <person name="Schmutz J."/>
            <person name="Stiller J.W."/>
            <person name="Grossman A.R."/>
            <person name="Prochnik S.E."/>
        </authorList>
    </citation>
    <scope>NUCLEOTIDE SEQUENCE [LARGE SCALE GENOMIC DNA]</scope>
    <source>
        <strain evidence="12">4086291</strain>
    </source>
</reference>
<keyword evidence="3 10" id="KW-0812">Transmembrane</keyword>
<feature type="transmembrane region" description="Helical" evidence="10">
    <location>
        <begin position="138"/>
        <end position="158"/>
    </location>
</feature>
<feature type="transmembrane region" description="Helical" evidence="10">
    <location>
        <begin position="611"/>
        <end position="631"/>
    </location>
</feature>
<dbReference type="SMART" id="SM00054">
    <property type="entry name" value="EFh"/>
    <property type="match status" value="2"/>
</dbReference>
<keyword evidence="4" id="KW-0677">Repeat</keyword>
<dbReference type="GO" id="GO:0005509">
    <property type="term" value="F:calcium ion binding"/>
    <property type="evidence" value="ECO:0007669"/>
    <property type="project" value="InterPro"/>
</dbReference>
<dbReference type="Proteomes" id="UP000218209">
    <property type="component" value="Unassembled WGS sequence"/>
</dbReference>
<proteinExistence type="predicted"/>
<comment type="subcellular location">
    <subcellularLocation>
        <location evidence="1">Endomembrane system</location>
        <topology evidence="1">Multi-pass membrane protein</topology>
    </subcellularLocation>
</comment>
<feature type="transmembrane region" description="Helical" evidence="10">
    <location>
        <begin position="249"/>
        <end position="268"/>
    </location>
</feature>
<dbReference type="GO" id="GO:0012505">
    <property type="term" value="C:endomembrane system"/>
    <property type="evidence" value="ECO:0007669"/>
    <property type="project" value="UniProtKB-SubCell"/>
</dbReference>
<dbReference type="InterPro" id="IPR004713">
    <property type="entry name" value="CaH_exchang"/>
</dbReference>
<sequence>MAELLGKLFIEPETLPGGSAWTATCGALRQLSPSALNASSGGGASTRLAAEHYEALSEAARCTVSPAFGFIQVLLLLGVYGAVLFVASNLIANGSELLLLVPSLRGIVGSVVLPILGAVPDGAIVLFSGLGANAQEEVGVGVGALAGSTIMLLTVPFAQSIIAGRVNISAAGEASYGARPKLSPPGNMHPTETGVQPNAMVAVSARIMLLTAASYAIIQVPALFSGSRGRADGADSAAVVAAGAASQKWWAFAGLICCLAAFVWYLWYQIFAASPVDEEYRATVVDQVKAKAIRQHDLSLTAAFFTDLHDAATRSSAAQPTERTGLTGAGAADQRLRDLLRTFFQAYDTDKDGRISDPELQYLMLDLGEKLAPGEISEMLKTFDADGSGDVCFDEFCRCMPAYILARGAHPPPARAPRTTGESPVDAEAPAGGGGGGSPSYAAVVRDGADAHHEEEEEEEEVPEDLRHKDPEVQLRLVKKRAFSMMGAGTALVLLFSDPMCSVLSSVGGRVGVEPFFISFVLAPLASNASELIAAAAYAARKTKRTITISFSTLLGAAIMNNTFCLAIFLLLVWAKGLEWQFTAETMAIVVVEAAMFYFATKKNLVTRDAYVILSLFPLSLVLCFFLQSVVGLN</sequence>
<feature type="transmembrane region" description="Helical" evidence="10">
    <location>
        <begin position="198"/>
        <end position="218"/>
    </location>
</feature>
<feature type="region of interest" description="Disordered" evidence="9">
    <location>
        <begin position="408"/>
        <end position="466"/>
    </location>
</feature>
<keyword evidence="13" id="KW-1185">Reference proteome</keyword>
<dbReference type="InterPro" id="IPR018247">
    <property type="entry name" value="EF_Hand_1_Ca_BS"/>
</dbReference>
<feature type="transmembrane region" description="Helical" evidence="10">
    <location>
        <begin position="67"/>
        <end position="90"/>
    </location>
</feature>
<dbReference type="PANTHER" id="PTHR31503:SF36">
    <property type="entry name" value="SODIUM_CALCIUM EXCHANGER MEMBRANE REGION DOMAIN-CONTAINING PROTEIN"/>
    <property type="match status" value="1"/>
</dbReference>
<dbReference type="GO" id="GO:0006874">
    <property type="term" value="P:intracellular calcium ion homeostasis"/>
    <property type="evidence" value="ECO:0007669"/>
    <property type="project" value="TreeGrafter"/>
</dbReference>
<feature type="domain" description="EF-hand" evidence="11">
    <location>
        <begin position="335"/>
        <end position="370"/>
    </location>
</feature>
<keyword evidence="2" id="KW-0813">Transport</keyword>
<accession>A0A1X6P3J7</accession>
<dbReference type="OrthoDB" id="26525at2759"/>
<evidence type="ECO:0000256" key="10">
    <source>
        <dbReference type="SAM" id="Phobius"/>
    </source>
</evidence>
<evidence type="ECO:0000256" key="5">
    <source>
        <dbReference type="ARBA" id="ARBA00022837"/>
    </source>
</evidence>
<keyword evidence="5" id="KW-0106">Calcium</keyword>
<feature type="transmembrane region" description="Helical" evidence="10">
    <location>
        <begin position="97"/>
        <end position="118"/>
    </location>
</feature>
<evidence type="ECO:0000256" key="9">
    <source>
        <dbReference type="SAM" id="MobiDB-lite"/>
    </source>
</evidence>
<dbReference type="InterPro" id="IPR002048">
    <property type="entry name" value="EF_hand_dom"/>
</dbReference>
<feature type="domain" description="EF-hand" evidence="11">
    <location>
        <begin position="371"/>
        <end position="406"/>
    </location>
</feature>
<evidence type="ECO:0000256" key="7">
    <source>
        <dbReference type="ARBA" id="ARBA00023065"/>
    </source>
</evidence>
<keyword evidence="6 10" id="KW-1133">Transmembrane helix</keyword>
<evidence type="ECO:0000256" key="2">
    <source>
        <dbReference type="ARBA" id="ARBA00022448"/>
    </source>
</evidence>
<dbReference type="GO" id="GO:0015369">
    <property type="term" value="F:calcium:proton antiporter activity"/>
    <property type="evidence" value="ECO:0007669"/>
    <property type="project" value="TreeGrafter"/>
</dbReference>
<feature type="transmembrane region" description="Helical" evidence="10">
    <location>
        <begin position="580"/>
        <end position="599"/>
    </location>
</feature>
<gene>
    <name evidence="12" type="ORF">BU14_0235s0011</name>
</gene>
<evidence type="ECO:0000313" key="12">
    <source>
        <dbReference type="EMBL" id="OSX75462.1"/>
    </source>
</evidence>
<dbReference type="AlphaFoldDB" id="A0A1X6P3J7"/>
<feature type="transmembrane region" description="Helical" evidence="10">
    <location>
        <begin position="551"/>
        <end position="574"/>
    </location>
</feature>
<protein>
    <recommendedName>
        <fullName evidence="11">EF-hand domain-containing protein</fullName>
    </recommendedName>
</protein>
<dbReference type="GO" id="GO:0016020">
    <property type="term" value="C:membrane"/>
    <property type="evidence" value="ECO:0007669"/>
    <property type="project" value="InterPro"/>
</dbReference>
<evidence type="ECO:0000256" key="4">
    <source>
        <dbReference type="ARBA" id="ARBA00022737"/>
    </source>
</evidence>
<dbReference type="EMBL" id="KV918902">
    <property type="protein sequence ID" value="OSX75462.1"/>
    <property type="molecule type" value="Genomic_DNA"/>
</dbReference>
<dbReference type="FunFam" id="1.10.238.10:FF:000003">
    <property type="entry name" value="Calmodulin A"/>
    <property type="match status" value="1"/>
</dbReference>
<name>A0A1X6P3J7_PORUM</name>
<feature type="transmembrane region" description="Helical" evidence="10">
    <location>
        <begin position="482"/>
        <end position="505"/>
    </location>
</feature>
<dbReference type="InterPro" id="IPR004837">
    <property type="entry name" value="NaCa_Exmemb"/>
</dbReference>
<keyword evidence="8 10" id="KW-0472">Membrane</keyword>
<evidence type="ECO:0000259" key="11">
    <source>
        <dbReference type="PROSITE" id="PS50222"/>
    </source>
</evidence>
<evidence type="ECO:0000256" key="3">
    <source>
        <dbReference type="ARBA" id="ARBA00022692"/>
    </source>
</evidence>
<dbReference type="SUPFAM" id="SSF47473">
    <property type="entry name" value="EF-hand"/>
    <property type="match status" value="1"/>
</dbReference>
<dbReference type="CDD" id="cd00051">
    <property type="entry name" value="EFh"/>
    <property type="match status" value="1"/>
</dbReference>
<feature type="transmembrane region" description="Helical" evidence="10">
    <location>
        <begin position="517"/>
        <end position="539"/>
    </location>
</feature>
<dbReference type="Pfam" id="PF13499">
    <property type="entry name" value="EF-hand_7"/>
    <property type="match status" value="1"/>
</dbReference>
<evidence type="ECO:0000256" key="8">
    <source>
        <dbReference type="ARBA" id="ARBA00023136"/>
    </source>
</evidence>
<dbReference type="PANTHER" id="PTHR31503">
    <property type="entry name" value="VACUOLAR CALCIUM ION TRANSPORTER"/>
    <property type="match status" value="1"/>
</dbReference>
<dbReference type="InterPro" id="IPR011992">
    <property type="entry name" value="EF-hand-dom_pair"/>
</dbReference>
<dbReference type="PROSITE" id="PS50222">
    <property type="entry name" value="EF_HAND_2"/>
    <property type="match status" value="2"/>
</dbReference>
<keyword evidence="7" id="KW-0406">Ion transport</keyword>
<organism evidence="12 13">
    <name type="scientific">Porphyra umbilicalis</name>
    <name type="common">Purple laver</name>
    <name type="synonym">Red alga</name>
    <dbReference type="NCBI Taxonomy" id="2786"/>
    <lineage>
        <taxon>Eukaryota</taxon>
        <taxon>Rhodophyta</taxon>
        <taxon>Bangiophyceae</taxon>
        <taxon>Bangiales</taxon>
        <taxon>Bangiaceae</taxon>
        <taxon>Porphyra</taxon>
    </lineage>
</organism>
<evidence type="ECO:0000256" key="1">
    <source>
        <dbReference type="ARBA" id="ARBA00004127"/>
    </source>
</evidence>
<evidence type="ECO:0000313" key="13">
    <source>
        <dbReference type="Proteomes" id="UP000218209"/>
    </source>
</evidence>
<dbReference type="PROSITE" id="PS00018">
    <property type="entry name" value="EF_HAND_1"/>
    <property type="match status" value="2"/>
</dbReference>
<evidence type="ECO:0000256" key="6">
    <source>
        <dbReference type="ARBA" id="ARBA00022989"/>
    </source>
</evidence>